<dbReference type="InterPro" id="IPR037518">
    <property type="entry name" value="MPN"/>
</dbReference>
<keyword evidence="3" id="KW-0378">Hydrolase</keyword>
<dbReference type="Pfam" id="PF20582">
    <property type="entry name" value="UPF0758_N"/>
    <property type="match status" value="1"/>
</dbReference>
<dbReference type="CDD" id="cd08071">
    <property type="entry name" value="MPN_DUF2466"/>
    <property type="match status" value="1"/>
</dbReference>
<dbReference type="eggNOG" id="COG2003">
    <property type="taxonomic scope" value="Bacteria"/>
</dbReference>
<feature type="domain" description="MPN" evidence="7">
    <location>
        <begin position="105"/>
        <end position="227"/>
    </location>
</feature>
<dbReference type="InterPro" id="IPR010994">
    <property type="entry name" value="RuvA_2-like"/>
</dbReference>
<keyword evidence="4" id="KW-0862">Zinc</keyword>
<keyword evidence="2" id="KW-0479">Metal-binding</keyword>
<evidence type="ECO:0000256" key="2">
    <source>
        <dbReference type="ARBA" id="ARBA00022723"/>
    </source>
</evidence>
<evidence type="ECO:0000256" key="5">
    <source>
        <dbReference type="ARBA" id="ARBA00023049"/>
    </source>
</evidence>
<dbReference type="EMBL" id="CP002850">
    <property type="protein sequence ID" value="AEH62461.1"/>
    <property type="molecule type" value="Genomic_DNA"/>
</dbReference>
<proteinExistence type="inferred from homology"/>
<dbReference type="KEGG" id="zmm:Zmob_0617"/>
<accession>A0A0H3FXJ8</accession>
<dbReference type="GO" id="GO:0008237">
    <property type="term" value="F:metallopeptidase activity"/>
    <property type="evidence" value="ECO:0007669"/>
    <property type="project" value="UniProtKB-KW"/>
</dbReference>
<dbReference type="GO" id="GO:0046872">
    <property type="term" value="F:metal ion binding"/>
    <property type="evidence" value="ECO:0007669"/>
    <property type="project" value="UniProtKB-KW"/>
</dbReference>
<dbReference type="OrthoDB" id="9804482at2"/>
<dbReference type="InterPro" id="IPR020891">
    <property type="entry name" value="UPF0758_CS"/>
</dbReference>
<name>A0A0H3FXJ8_ZYMMA</name>
<dbReference type="Gene3D" id="1.10.150.20">
    <property type="entry name" value="5' to 3' exonuclease, C-terminal subdomain"/>
    <property type="match status" value="1"/>
</dbReference>
<keyword evidence="5" id="KW-0482">Metalloprotease</keyword>
<reference evidence="8 9" key="1">
    <citation type="journal article" date="2011" name="J. Bacteriol.">
        <title>Genome sequence of the ethanol-producing Zymomonas mobilis subsp. mobilis lectotype strain ATCC 10988.</title>
        <authorList>
            <person name="Pappas K.M."/>
            <person name="Kouvelis V.N."/>
            <person name="Saunders E."/>
            <person name="Brettin T.S."/>
            <person name="Bruce D."/>
            <person name="Detter C."/>
            <person name="Balakireva M."/>
            <person name="Han C.S."/>
            <person name="Savvakis G."/>
            <person name="Kyrpides N.C."/>
            <person name="Typas M.A."/>
        </authorList>
    </citation>
    <scope>NUCLEOTIDE SEQUENCE [LARGE SCALE GENOMIC DNA]</scope>
    <source>
        <strain evidence="9">ATCC 10988 / DSM 424 / CCUG 17860 / LMG 404 / NCIMB 8938 / NRRL B-806 / ZM1</strain>
    </source>
</reference>
<dbReference type="Gene3D" id="3.40.140.10">
    <property type="entry name" value="Cytidine Deaminase, domain 2"/>
    <property type="match status" value="1"/>
</dbReference>
<protein>
    <submittedName>
        <fullName evidence="8">DNA repair protein RadC</fullName>
    </submittedName>
</protein>
<dbReference type="PANTHER" id="PTHR30471">
    <property type="entry name" value="DNA REPAIR PROTEIN RADC"/>
    <property type="match status" value="1"/>
</dbReference>
<dbReference type="SUPFAM" id="SSF102712">
    <property type="entry name" value="JAB1/MPN domain"/>
    <property type="match status" value="1"/>
</dbReference>
<dbReference type="RefSeq" id="WP_011240556.1">
    <property type="nucleotide sequence ID" value="NC_017262.1"/>
</dbReference>
<evidence type="ECO:0000256" key="6">
    <source>
        <dbReference type="RuleBase" id="RU003797"/>
    </source>
</evidence>
<dbReference type="PANTHER" id="PTHR30471:SF3">
    <property type="entry name" value="UPF0758 PROTEIN YEES-RELATED"/>
    <property type="match status" value="1"/>
</dbReference>
<comment type="similarity">
    <text evidence="6">Belongs to the UPF0758 family.</text>
</comment>
<dbReference type="AlphaFoldDB" id="A0A0H3FXJ8"/>
<dbReference type="NCBIfam" id="NF000642">
    <property type="entry name" value="PRK00024.1"/>
    <property type="match status" value="1"/>
</dbReference>
<evidence type="ECO:0000256" key="1">
    <source>
        <dbReference type="ARBA" id="ARBA00022670"/>
    </source>
</evidence>
<dbReference type="GeneID" id="79904161"/>
<evidence type="ECO:0000313" key="8">
    <source>
        <dbReference type="EMBL" id="AEH62461.1"/>
    </source>
</evidence>
<evidence type="ECO:0000259" key="7">
    <source>
        <dbReference type="PROSITE" id="PS50249"/>
    </source>
</evidence>
<evidence type="ECO:0000256" key="3">
    <source>
        <dbReference type="ARBA" id="ARBA00022801"/>
    </source>
</evidence>
<sequence>MDRKDIGYQGHRGRLRDRLLTGGADALLDHEVIEYLLALAIPRKDTKPLARALLAEFGDIETLLTADPGMIARVKGAGPTVVSALKIAQVAALRLLKTKIKKAPILSGWQALIDYLHADMAFRLTERCRLLHLDNHNRLIRDEILSEGSVDQAPVYVREVIRRAIELCSVGLILVHNHPSGDASPSEADIQLTRSIVAAARPLKIYLHDHVIISSSGACSLRGLGLL</sequence>
<dbReference type="GO" id="GO:0006508">
    <property type="term" value="P:proteolysis"/>
    <property type="evidence" value="ECO:0007669"/>
    <property type="project" value="UniProtKB-KW"/>
</dbReference>
<organism evidence="8 9">
    <name type="scientific">Zymomonas mobilis subsp. mobilis (strain ATCC 10988 / DSM 424 / LMG 404 / NCIMB 8938 / NRRL B-806 / ZM1)</name>
    <dbReference type="NCBI Taxonomy" id="555217"/>
    <lineage>
        <taxon>Bacteria</taxon>
        <taxon>Pseudomonadati</taxon>
        <taxon>Pseudomonadota</taxon>
        <taxon>Alphaproteobacteria</taxon>
        <taxon>Sphingomonadales</taxon>
        <taxon>Zymomonadaceae</taxon>
        <taxon>Zymomonas</taxon>
    </lineage>
</organism>
<dbReference type="HOGENOM" id="CLU_073529_0_0_5"/>
<dbReference type="InterPro" id="IPR001405">
    <property type="entry name" value="UPF0758"/>
</dbReference>
<evidence type="ECO:0000313" key="9">
    <source>
        <dbReference type="Proteomes" id="UP000001494"/>
    </source>
</evidence>
<dbReference type="PROSITE" id="PS01302">
    <property type="entry name" value="UPF0758"/>
    <property type="match status" value="1"/>
</dbReference>
<keyword evidence="1" id="KW-0645">Protease</keyword>
<dbReference type="InterPro" id="IPR046778">
    <property type="entry name" value="UPF0758_N"/>
</dbReference>
<evidence type="ECO:0000256" key="4">
    <source>
        <dbReference type="ARBA" id="ARBA00022833"/>
    </source>
</evidence>
<dbReference type="InterPro" id="IPR025657">
    <property type="entry name" value="RadC_JAB"/>
</dbReference>
<dbReference type="SUPFAM" id="SSF47781">
    <property type="entry name" value="RuvA domain 2-like"/>
    <property type="match status" value="1"/>
</dbReference>
<dbReference type="Pfam" id="PF04002">
    <property type="entry name" value="RadC"/>
    <property type="match status" value="1"/>
</dbReference>
<dbReference type="NCBIfam" id="TIGR00608">
    <property type="entry name" value="radc"/>
    <property type="match status" value="1"/>
</dbReference>
<dbReference type="PROSITE" id="PS50249">
    <property type="entry name" value="MPN"/>
    <property type="match status" value="1"/>
</dbReference>
<gene>
    <name evidence="8" type="ordered locus">Zmob_0617</name>
</gene>
<dbReference type="Proteomes" id="UP000001494">
    <property type="component" value="Chromosome"/>
</dbReference>